<evidence type="ECO:0000256" key="2">
    <source>
        <dbReference type="SAM" id="Phobius"/>
    </source>
</evidence>
<protein>
    <submittedName>
        <fullName evidence="3">Chondroitin sulfate proteoglycan 5b</fullName>
    </submittedName>
</protein>
<evidence type="ECO:0000313" key="3">
    <source>
        <dbReference type="Ensembl" id="ENSGMOP00000050909.1"/>
    </source>
</evidence>
<dbReference type="Proteomes" id="UP000694546">
    <property type="component" value="Chromosome 22"/>
</dbReference>
<keyword evidence="2" id="KW-0472">Membrane</keyword>
<feature type="compositionally biased region" description="Basic residues" evidence="1">
    <location>
        <begin position="101"/>
        <end position="113"/>
    </location>
</feature>
<name>A0A8C5BTP0_GADMO</name>
<evidence type="ECO:0000256" key="1">
    <source>
        <dbReference type="SAM" id="MobiDB-lite"/>
    </source>
</evidence>
<organism evidence="3 4">
    <name type="scientific">Gadus morhua</name>
    <name type="common">Atlantic cod</name>
    <dbReference type="NCBI Taxonomy" id="8049"/>
    <lineage>
        <taxon>Eukaryota</taxon>
        <taxon>Metazoa</taxon>
        <taxon>Chordata</taxon>
        <taxon>Craniata</taxon>
        <taxon>Vertebrata</taxon>
        <taxon>Euteleostomi</taxon>
        <taxon>Actinopterygii</taxon>
        <taxon>Neopterygii</taxon>
        <taxon>Teleostei</taxon>
        <taxon>Neoteleostei</taxon>
        <taxon>Acanthomorphata</taxon>
        <taxon>Zeiogadaria</taxon>
        <taxon>Gadariae</taxon>
        <taxon>Gadiformes</taxon>
        <taxon>Gadoidei</taxon>
        <taxon>Gadidae</taxon>
        <taxon>Gadus</taxon>
    </lineage>
</organism>
<dbReference type="PANTHER" id="PTHR15381:SF1">
    <property type="entry name" value="CHONDROITIN SULFATE PROTEOGLYCAN 5"/>
    <property type="match status" value="1"/>
</dbReference>
<keyword evidence="4" id="KW-1185">Reference proteome</keyword>
<dbReference type="GO" id="GO:0045202">
    <property type="term" value="C:synapse"/>
    <property type="evidence" value="ECO:0007669"/>
    <property type="project" value="TreeGrafter"/>
</dbReference>
<feature type="compositionally biased region" description="Low complexity" evidence="1">
    <location>
        <begin position="255"/>
        <end position="269"/>
    </location>
</feature>
<proteinExistence type="predicted"/>
<dbReference type="PANTHER" id="PTHR15381">
    <property type="entry name" value="CHONDROITIN SULFATE PROTEOGLYCAN 5 -RELATED"/>
    <property type="match status" value="1"/>
</dbReference>
<keyword evidence="2" id="KW-1133">Transmembrane helix</keyword>
<evidence type="ECO:0000313" key="4">
    <source>
        <dbReference type="Proteomes" id="UP000694546"/>
    </source>
</evidence>
<keyword evidence="2" id="KW-0812">Transmembrane</keyword>
<feature type="region of interest" description="Disordered" evidence="1">
    <location>
        <begin position="73"/>
        <end position="125"/>
    </location>
</feature>
<sequence length="432" mass="46123">TLRISFWNSPHRQPPILPAKYHLPTVKLNGSYPFQSASAACLWKRSGLGHGSRCRSVGVLAIADDHLYGHHSARSSRETYVGRSGQATSSPQPLLPCRPRAPQHPHGSQRRLGRTGPPDWSRVWPGAGLPLSSSRHHRAHKRLHLDFSHEDQHLGGGGGEELTAGGAGPDQPGNPASDDVITVEFHSPAPDTAPSEWPRASEPQRQKGASPTAWTLADFYDYLSPDDDLSALDATAVPEPSPSPPADMDDENPRLPAAPVVPQKVKPLAGAGRPSAPVPPLRGGPGPGRGRGQVAGGPVGTAGGDGGCRLGFVSSRPGVCTSQCDAQPDFCYNGGVCTVVAGTGAFCRCNVQEYIWNKGTRCDWSITEFQVMCVVIGGASLVLIILFMIVVFFAKKLHQLKNENRRLRKRRCVGWKAVQATGDGLLRLACVC</sequence>
<accession>A0A8C5BTP0</accession>
<feature type="compositionally biased region" description="Gly residues" evidence="1">
    <location>
        <begin position="283"/>
        <end position="298"/>
    </location>
</feature>
<reference evidence="3" key="1">
    <citation type="submission" date="2025-08" db="UniProtKB">
        <authorList>
            <consortium name="Ensembl"/>
        </authorList>
    </citation>
    <scope>IDENTIFICATION</scope>
</reference>
<feature type="compositionally biased region" description="Gly residues" evidence="1">
    <location>
        <begin position="154"/>
        <end position="168"/>
    </location>
</feature>
<dbReference type="GeneTree" id="ENSGT00440000034270"/>
<feature type="region of interest" description="Disordered" evidence="1">
    <location>
        <begin position="149"/>
        <end position="212"/>
    </location>
</feature>
<dbReference type="AlphaFoldDB" id="A0A8C5BTP0"/>
<dbReference type="Ensembl" id="ENSGMOT00000050388.1">
    <property type="protein sequence ID" value="ENSGMOP00000050909.1"/>
    <property type="gene ID" value="ENSGMOG00000029877.1"/>
</dbReference>
<feature type="transmembrane region" description="Helical" evidence="2">
    <location>
        <begin position="369"/>
        <end position="394"/>
    </location>
</feature>
<dbReference type="GO" id="GO:0048858">
    <property type="term" value="P:cell projection morphogenesis"/>
    <property type="evidence" value="ECO:0007669"/>
    <property type="project" value="TreeGrafter"/>
</dbReference>
<feature type="region of interest" description="Disordered" evidence="1">
    <location>
        <begin position="232"/>
        <end position="298"/>
    </location>
</feature>
<reference evidence="3" key="2">
    <citation type="submission" date="2025-09" db="UniProtKB">
        <authorList>
            <consortium name="Ensembl"/>
        </authorList>
    </citation>
    <scope>IDENTIFICATION</scope>
</reference>